<gene>
    <name evidence="1" type="ORF">EPI10_030336</name>
</gene>
<protein>
    <submittedName>
        <fullName evidence="1">Uncharacterized protein</fullName>
    </submittedName>
</protein>
<proteinExistence type="predicted"/>
<reference evidence="2" key="1">
    <citation type="journal article" date="2019" name="Plant Biotechnol. J.">
        <title>Genome sequencing of the Australian wild diploid species Gossypium australe highlights disease resistance and delayed gland morphogenesis.</title>
        <authorList>
            <person name="Cai Y."/>
            <person name="Cai X."/>
            <person name="Wang Q."/>
            <person name="Wang P."/>
            <person name="Zhang Y."/>
            <person name="Cai C."/>
            <person name="Xu Y."/>
            <person name="Wang K."/>
            <person name="Zhou Z."/>
            <person name="Wang C."/>
            <person name="Geng S."/>
            <person name="Li B."/>
            <person name="Dong Q."/>
            <person name="Hou Y."/>
            <person name="Wang H."/>
            <person name="Ai P."/>
            <person name="Liu Z."/>
            <person name="Yi F."/>
            <person name="Sun M."/>
            <person name="An G."/>
            <person name="Cheng J."/>
            <person name="Zhang Y."/>
            <person name="Shi Q."/>
            <person name="Xie Y."/>
            <person name="Shi X."/>
            <person name="Chang Y."/>
            <person name="Huang F."/>
            <person name="Chen Y."/>
            <person name="Hong S."/>
            <person name="Mi L."/>
            <person name="Sun Q."/>
            <person name="Zhang L."/>
            <person name="Zhou B."/>
            <person name="Peng R."/>
            <person name="Zhang X."/>
            <person name="Liu F."/>
        </authorList>
    </citation>
    <scope>NUCLEOTIDE SEQUENCE [LARGE SCALE GENOMIC DNA]</scope>
    <source>
        <strain evidence="2">cv. PA1801</strain>
    </source>
</reference>
<name>A0A5B6WWX1_9ROSI</name>
<evidence type="ECO:0000313" key="2">
    <source>
        <dbReference type="Proteomes" id="UP000325315"/>
    </source>
</evidence>
<keyword evidence="2" id="KW-1185">Reference proteome</keyword>
<evidence type="ECO:0000313" key="1">
    <source>
        <dbReference type="EMBL" id="KAA3486421.1"/>
    </source>
</evidence>
<accession>A0A5B6WWX1</accession>
<sequence>MSEHEIKKRPSSFLATIPDAEVLVYLSKALSKFILTDSRGGHLQECTAEEATLARALLTESSLEASPPHTRKSSCGVFAKGIRKILAESSAGKVQSDHIFGGRVQFVHNRSRKLISVGVSLGATIELLTDR</sequence>
<dbReference type="Proteomes" id="UP000325315">
    <property type="component" value="Unassembled WGS sequence"/>
</dbReference>
<dbReference type="EMBL" id="SMMG02000001">
    <property type="protein sequence ID" value="KAA3486421.1"/>
    <property type="molecule type" value="Genomic_DNA"/>
</dbReference>
<comment type="caution">
    <text evidence="1">The sequence shown here is derived from an EMBL/GenBank/DDBJ whole genome shotgun (WGS) entry which is preliminary data.</text>
</comment>
<dbReference type="AlphaFoldDB" id="A0A5B6WWX1"/>
<organism evidence="1 2">
    <name type="scientific">Gossypium australe</name>
    <dbReference type="NCBI Taxonomy" id="47621"/>
    <lineage>
        <taxon>Eukaryota</taxon>
        <taxon>Viridiplantae</taxon>
        <taxon>Streptophyta</taxon>
        <taxon>Embryophyta</taxon>
        <taxon>Tracheophyta</taxon>
        <taxon>Spermatophyta</taxon>
        <taxon>Magnoliopsida</taxon>
        <taxon>eudicotyledons</taxon>
        <taxon>Gunneridae</taxon>
        <taxon>Pentapetalae</taxon>
        <taxon>rosids</taxon>
        <taxon>malvids</taxon>
        <taxon>Malvales</taxon>
        <taxon>Malvaceae</taxon>
        <taxon>Malvoideae</taxon>
        <taxon>Gossypium</taxon>
    </lineage>
</organism>